<protein>
    <recommendedName>
        <fullName evidence="4">Lipoprotein</fullName>
    </recommendedName>
</protein>
<feature type="chain" id="PRO_5045269745" description="Lipoprotein" evidence="1">
    <location>
        <begin position="21"/>
        <end position="60"/>
    </location>
</feature>
<dbReference type="EMBL" id="CP139558">
    <property type="protein sequence ID" value="WPU93285.1"/>
    <property type="molecule type" value="Genomic_DNA"/>
</dbReference>
<sequence>MKKRFAVFALLILSAVTMFSSCSVNERYSYSHRHHHDRYRNGYNNGYNNGYDHGHYDRGY</sequence>
<dbReference type="RefSeq" id="WP_321562434.1">
    <property type="nucleotide sequence ID" value="NZ_CP139558.1"/>
</dbReference>
<evidence type="ECO:0000313" key="3">
    <source>
        <dbReference type="Proteomes" id="UP001324380"/>
    </source>
</evidence>
<name>A0ABZ0TJE5_9SPHI</name>
<dbReference type="PROSITE" id="PS51257">
    <property type="entry name" value="PROKAR_LIPOPROTEIN"/>
    <property type="match status" value="1"/>
</dbReference>
<keyword evidence="1" id="KW-0732">Signal</keyword>
<proteinExistence type="predicted"/>
<feature type="signal peptide" evidence="1">
    <location>
        <begin position="1"/>
        <end position="20"/>
    </location>
</feature>
<dbReference type="Proteomes" id="UP001324380">
    <property type="component" value="Chromosome"/>
</dbReference>
<organism evidence="2 3">
    <name type="scientific">Mucilaginibacter sabulilitoris</name>
    <dbReference type="NCBI Taxonomy" id="1173583"/>
    <lineage>
        <taxon>Bacteria</taxon>
        <taxon>Pseudomonadati</taxon>
        <taxon>Bacteroidota</taxon>
        <taxon>Sphingobacteriia</taxon>
        <taxon>Sphingobacteriales</taxon>
        <taxon>Sphingobacteriaceae</taxon>
        <taxon>Mucilaginibacter</taxon>
    </lineage>
</organism>
<evidence type="ECO:0008006" key="4">
    <source>
        <dbReference type="Google" id="ProtNLM"/>
    </source>
</evidence>
<evidence type="ECO:0000313" key="2">
    <source>
        <dbReference type="EMBL" id="WPU93285.1"/>
    </source>
</evidence>
<keyword evidence="3" id="KW-1185">Reference proteome</keyword>
<evidence type="ECO:0000256" key="1">
    <source>
        <dbReference type="SAM" id="SignalP"/>
    </source>
</evidence>
<reference evidence="2 3" key="1">
    <citation type="submission" date="2023-11" db="EMBL/GenBank/DDBJ databases">
        <title>Analysis of the Genomes of Mucilaginibacter gossypii cycad 4 and M. sabulilitoris SNA2: microbes with the potential for plant growth promotion.</title>
        <authorList>
            <person name="Hirsch A.M."/>
            <person name="Humm E."/>
            <person name="Rubbi M."/>
            <person name="Del Vecchio G."/>
            <person name="Ha S.M."/>
            <person name="Pellegrini M."/>
            <person name="Gunsalus R.P."/>
        </authorList>
    </citation>
    <scope>NUCLEOTIDE SEQUENCE [LARGE SCALE GENOMIC DNA]</scope>
    <source>
        <strain evidence="2 3">SNA2</strain>
    </source>
</reference>
<accession>A0ABZ0TJE5</accession>
<gene>
    <name evidence="2" type="ORF">SNE25_28600</name>
</gene>